<dbReference type="AlphaFoldDB" id="A0A6A6SCC3"/>
<dbReference type="OrthoDB" id="444631at2759"/>
<gene>
    <name evidence="2" type="ORF">P280DRAFT_513398</name>
</gene>
<evidence type="ECO:0000256" key="1">
    <source>
        <dbReference type="SAM" id="Phobius"/>
    </source>
</evidence>
<organism evidence="2 3">
    <name type="scientific">Massarina eburnea CBS 473.64</name>
    <dbReference type="NCBI Taxonomy" id="1395130"/>
    <lineage>
        <taxon>Eukaryota</taxon>
        <taxon>Fungi</taxon>
        <taxon>Dikarya</taxon>
        <taxon>Ascomycota</taxon>
        <taxon>Pezizomycotina</taxon>
        <taxon>Dothideomycetes</taxon>
        <taxon>Pleosporomycetidae</taxon>
        <taxon>Pleosporales</taxon>
        <taxon>Massarineae</taxon>
        <taxon>Massarinaceae</taxon>
        <taxon>Massarina</taxon>
    </lineage>
</organism>
<proteinExistence type="predicted"/>
<dbReference type="EMBL" id="MU006777">
    <property type="protein sequence ID" value="KAF2645495.1"/>
    <property type="molecule type" value="Genomic_DNA"/>
</dbReference>
<protein>
    <submittedName>
        <fullName evidence="2">Uncharacterized protein</fullName>
    </submittedName>
</protein>
<evidence type="ECO:0000313" key="3">
    <source>
        <dbReference type="Proteomes" id="UP000799753"/>
    </source>
</evidence>
<keyword evidence="1" id="KW-1133">Transmembrane helix</keyword>
<keyword evidence="3" id="KW-1185">Reference proteome</keyword>
<sequence length="70" mass="7917">MKIPTPEELAYIMAHVDDTKQPGLIACSVTYLVAAIIGVLLRFITRHETKAKLRWSDYLILVAIYVFVVP</sequence>
<keyword evidence="1" id="KW-0472">Membrane</keyword>
<name>A0A6A6SCC3_9PLEO</name>
<keyword evidence="1" id="KW-0812">Transmembrane</keyword>
<accession>A0A6A6SCC3</accession>
<feature type="transmembrane region" description="Helical" evidence="1">
    <location>
        <begin position="23"/>
        <end position="41"/>
    </location>
</feature>
<evidence type="ECO:0000313" key="2">
    <source>
        <dbReference type="EMBL" id="KAF2645495.1"/>
    </source>
</evidence>
<reference evidence="2" key="1">
    <citation type="journal article" date="2020" name="Stud. Mycol.">
        <title>101 Dothideomycetes genomes: a test case for predicting lifestyles and emergence of pathogens.</title>
        <authorList>
            <person name="Haridas S."/>
            <person name="Albert R."/>
            <person name="Binder M."/>
            <person name="Bloem J."/>
            <person name="Labutti K."/>
            <person name="Salamov A."/>
            <person name="Andreopoulos B."/>
            <person name="Baker S."/>
            <person name="Barry K."/>
            <person name="Bills G."/>
            <person name="Bluhm B."/>
            <person name="Cannon C."/>
            <person name="Castanera R."/>
            <person name="Culley D."/>
            <person name="Daum C."/>
            <person name="Ezra D."/>
            <person name="Gonzalez J."/>
            <person name="Henrissat B."/>
            <person name="Kuo A."/>
            <person name="Liang C."/>
            <person name="Lipzen A."/>
            <person name="Lutzoni F."/>
            <person name="Magnuson J."/>
            <person name="Mondo S."/>
            <person name="Nolan M."/>
            <person name="Ohm R."/>
            <person name="Pangilinan J."/>
            <person name="Park H.-J."/>
            <person name="Ramirez L."/>
            <person name="Alfaro M."/>
            <person name="Sun H."/>
            <person name="Tritt A."/>
            <person name="Yoshinaga Y."/>
            <person name="Zwiers L.-H."/>
            <person name="Turgeon B."/>
            <person name="Goodwin S."/>
            <person name="Spatafora J."/>
            <person name="Crous P."/>
            <person name="Grigoriev I."/>
        </authorList>
    </citation>
    <scope>NUCLEOTIDE SEQUENCE</scope>
    <source>
        <strain evidence="2">CBS 473.64</strain>
    </source>
</reference>
<dbReference type="Proteomes" id="UP000799753">
    <property type="component" value="Unassembled WGS sequence"/>
</dbReference>